<keyword evidence="1" id="KW-1133">Transmembrane helix</keyword>
<keyword evidence="1" id="KW-0812">Transmembrane</keyword>
<evidence type="ECO:0000256" key="1">
    <source>
        <dbReference type="SAM" id="Phobius"/>
    </source>
</evidence>
<dbReference type="Proteomes" id="UP001595625">
    <property type="component" value="Unassembled WGS sequence"/>
</dbReference>
<keyword evidence="1" id="KW-0472">Membrane</keyword>
<organism evidence="2 3">
    <name type="scientific">Planomicrobium okeanokoites</name>
    <name type="common">Planococcus okeanokoites</name>
    <name type="synonym">Flavobacterium okeanokoites</name>
    <dbReference type="NCBI Taxonomy" id="244"/>
    <lineage>
        <taxon>Bacteria</taxon>
        <taxon>Bacillati</taxon>
        <taxon>Bacillota</taxon>
        <taxon>Bacilli</taxon>
        <taxon>Bacillales</taxon>
        <taxon>Caryophanaceae</taxon>
        <taxon>Planomicrobium</taxon>
    </lineage>
</organism>
<feature type="transmembrane region" description="Helical" evidence="1">
    <location>
        <begin position="12"/>
        <end position="30"/>
    </location>
</feature>
<reference evidence="3" key="1">
    <citation type="journal article" date="2019" name="Int. J. Syst. Evol. Microbiol.">
        <title>The Global Catalogue of Microorganisms (GCM) 10K type strain sequencing project: providing services to taxonomists for standard genome sequencing and annotation.</title>
        <authorList>
            <consortium name="The Broad Institute Genomics Platform"/>
            <consortium name="The Broad Institute Genome Sequencing Center for Infectious Disease"/>
            <person name="Wu L."/>
            <person name="Ma J."/>
        </authorList>
    </citation>
    <scope>NUCLEOTIDE SEQUENCE [LARGE SCALE GENOMIC DNA]</scope>
    <source>
        <strain evidence="3">CCM 320</strain>
    </source>
</reference>
<sequence>MKNKTMRLGWILPNVLMYFLLIGLLVFISLNAEGLQEINQFIIYIMLALMLGLVTVGGSFRIRSWIKEGKL</sequence>
<evidence type="ECO:0000313" key="2">
    <source>
        <dbReference type="EMBL" id="MFC3212534.1"/>
    </source>
</evidence>
<keyword evidence="3" id="KW-1185">Reference proteome</keyword>
<gene>
    <name evidence="2" type="ORF">ACFOEJ_15700</name>
</gene>
<dbReference type="EMBL" id="JBHRUJ010000017">
    <property type="protein sequence ID" value="MFC3212534.1"/>
    <property type="molecule type" value="Genomic_DNA"/>
</dbReference>
<proteinExistence type="predicted"/>
<evidence type="ECO:0000313" key="3">
    <source>
        <dbReference type="Proteomes" id="UP001595625"/>
    </source>
</evidence>
<feature type="transmembrane region" description="Helical" evidence="1">
    <location>
        <begin position="42"/>
        <end position="62"/>
    </location>
</feature>
<protein>
    <submittedName>
        <fullName evidence="2">Uncharacterized protein</fullName>
    </submittedName>
</protein>
<dbReference type="RefSeq" id="WP_117313017.1">
    <property type="nucleotide sequence ID" value="NZ_JBHRUJ010000017.1"/>
</dbReference>
<comment type="caution">
    <text evidence="2">The sequence shown here is derived from an EMBL/GenBank/DDBJ whole genome shotgun (WGS) entry which is preliminary data.</text>
</comment>
<name>A0ABV7KSW7_PLAOK</name>
<accession>A0ABV7KSW7</accession>